<comment type="caution">
    <text evidence="2">The sequence shown here is derived from an EMBL/GenBank/DDBJ whole genome shotgun (WGS) entry which is preliminary data.</text>
</comment>
<dbReference type="PANTHER" id="PTHR46919:SF2">
    <property type="entry name" value="SACSIN"/>
    <property type="match status" value="1"/>
</dbReference>
<dbReference type="InterPro" id="IPR058210">
    <property type="entry name" value="SACS/Nov_dom"/>
</dbReference>
<feature type="domain" description="Sacsin/Nov" evidence="1">
    <location>
        <begin position="35"/>
        <end position="97"/>
    </location>
</feature>
<organism evidence="2 3">
    <name type="scientific">Gigaspora margarita</name>
    <dbReference type="NCBI Taxonomy" id="4874"/>
    <lineage>
        <taxon>Eukaryota</taxon>
        <taxon>Fungi</taxon>
        <taxon>Fungi incertae sedis</taxon>
        <taxon>Mucoromycota</taxon>
        <taxon>Glomeromycotina</taxon>
        <taxon>Glomeromycetes</taxon>
        <taxon>Diversisporales</taxon>
        <taxon>Gigasporaceae</taxon>
        <taxon>Gigaspora</taxon>
    </lineage>
</organism>
<sequence>CSFITNNKFIILDSYEWYYDGGVKYNFVEENLARICTIFRYPLRTEQDSEISKISTKSYEVDDILELFKKIFENKNGNCLLFFKHIECIKFYEFKDNLELLYEISIKNVENVCEKQLNFAKNIVSEIKNLKKKKYNPIEQNLTCYSAYFKFPDNFGAVPYVELAARLNSGQNMDEFQEIIFNFLPLRIKTLFRVFIHEQFVLDKNDEVSMDLEKCYRFQEDVFKINLPNLSYWVKSDFHELLNILEEYSDEFIAKEIPSELLDHLIELEKKQIFNIKILNEQIIAHMVKKSLSCLDSIEIDMKKSLKWIILLWKYLYESNTDLTLFEDIYNISTNNDKLRKLKIGQNEMIDLKSIENLYLLPQEHKYFNYQIIMPSNTIGFLAVTSEAKEATRYLLENIVEKLFERLLSSLLHLDSSFKDELGIVLEKESLNTINCKPIDLFDPNNHKIAQLFFDDEKVFPVGKFFSEHYDILKKTEN</sequence>
<dbReference type="EMBL" id="CAJVQB010012581">
    <property type="protein sequence ID" value="CAG8756539.1"/>
    <property type="molecule type" value="Genomic_DNA"/>
</dbReference>
<reference evidence="2 3" key="1">
    <citation type="submission" date="2021-06" db="EMBL/GenBank/DDBJ databases">
        <authorList>
            <person name="Kallberg Y."/>
            <person name="Tangrot J."/>
            <person name="Rosling A."/>
        </authorList>
    </citation>
    <scope>NUCLEOTIDE SEQUENCE [LARGE SCALE GENOMIC DNA]</scope>
    <source>
        <strain evidence="2 3">120-4 pot B 10/14</strain>
    </source>
</reference>
<name>A0ABN7VCG7_GIGMA</name>
<evidence type="ECO:0000313" key="2">
    <source>
        <dbReference type="EMBL" id="CAG8756539.1"/>
    </source>
</evidence>
<dbReference type="PANTHER" id="PTHR46919">
    <property type="entry name" value="ZINC FINGER, C3HC4 TYPE (RING FINGER) FAMILY PROTEIN"/>
    <property type="match status" value="1"/>
</dbReference>
<dbReference type="Pfam" id="PF25794">
    <property type="entry name" value="SACS"/>
    <property type="match status" value="1"/>
</dbReference>
<accession>A0ABN7VCG7</accession>
<evidence type="ECO:0000259" key="1">
    <source>
        <dbReference type="Pfam" id="PF25794"/>
    </source>
</evidence>
<feature type="non-terminal residue" evidence="2">
    <location>
        <position position="1"/>
    </location>
</feature>
<gene>
    <name evidence="2" type="ORF">GMARGA_LOCUS16976</name>
</gene>
<evidence type="ECO:0000313" key="3">
    <source>
        <dbReference type="Proteomes" id="UP000789901"/>
    </source>
</evidence>
<keyword evidence="3" id="KW-1185">Reference proteome</keyword>
<dbReference type="Proteomes" id="UP000789901">
    <property type="component" value="Unassembled WGS sequence"/>
</dbReference>
<protein>
    <submittedName>
        <fullName evidence="2">10060_t:CDS:1</fullName>
    </submittedName>
</protein>
<proteinExistence type="predicted"/>